<keyword evidence="1" id="KW-0812">Transmembrane</keyword>
<sequence>MKVRKFNFFLLILTLLGAVMGAITGEMLMERLMTVIPTSILVGLYFGQLGLWIGGMAFIAEKWKPVLTGKRWADQYALFSLKLLLPVMFVLPFAAGTILQYVYELDASTIKRPQDIVLVLDVSGSMLETDPDKKTVTAVKEFLMNMNKSQRSSLFLFNDETSMIQPFTSFTNDEERENAGKAFEKVIQFSGGTDIALSLAESMKYIESNNSGRRTMVVLLSDGISEVNVGETLQPFQNREIVINTVGLSREKYEGAKLLSKISAQTGGQYYSVNDTDKLAGTFQEIQKNAEERLLIGERTGSAGYMLLYKILRIAFIALIGAVLGMALGLMFDNRFLAQSFTWGGLAAGLIAGLVMEWGFRNYYLHGFLIRVWADILLAVIISIFSAIVPYQVYMAREGNNRILSSRMNANNDLDQKKSSNSFH</sequence>
<feature type="transmembrane region" description="Helical" evidence="1">
    <location>
        <begin position="341"/>
        <end position="360"/>
    </location>
</feature>
<dbReference type="InterPro" id="IPR051266">
    <property type="entry name" value="CLCR"/>
</dbReference>
<dbReference type="InterPro" id="IPR036465">
    <property type="entry name" value="vWFA_dom_sf"/>
</dbReference>
<feature type="domain" description="VWFA" evidence="2">
    <location>
        <begin position="115"/>
        <end position="286"/>
    </location>
</feature>
<reference evidence="3 4" key="1">
    <citation type="submission" date="2021-01" db="EMBL/GenBank/DDBJ databases">
        <title>FDA dAtabase for Regulatory Grade micrObial Sequences (FDA-ARGOS): Supporting development and validation of Infectious Disease Dx tests.</title>
        <authorList>
            <person name="Nelson B."/>
            <person name="Plummer A."/>
            <person name="Tallon L."/>
            <person name="Sadzewicz L."/>
            <person name="Zhao X."/>
            <person name="Boylan J."/>
            <person name="Ott S."/>
            <person name="Bowen H."/>
            <person name="Vavikolanu K."/>
            <person name="Mehta A."/>
            <person name="Aluvathingal J."/>
            <person name="Nadendla S."/>
            <person name="Myers T."/>
            <person name="Yan Y."/>
            <person name="Sichtig H."/>
        </authorList>
    </citation>
    <scope>NUCLEOTIDE SEQUENCE [LARGE SCALE GENOMIC DNA]</scope>
    <source>
        <strain evidence="3 4">FDAARGOS_1161</strain>
    </source>
</reference>
<dbReference type="SUPFAM" id="SSF53300">
    <property type="entry name" value="vWA-like"/>
    <property type="match status" value="1"/>
</dbReference>
<evidence type="ECO:0000259" key="2">
    <source>
        <dbReference type="PROSITE" id="PS50234"/>
    </source>
</evidence>
<dbReference type="PANTHER" id="PTHR10579">
    <property type="entry name" value="CALCIUM-ACTIVATED CHLORIDE CHANNEL REGULATOR"/>
    <property type="match status" value="1"/>
</dbReference>
<dbReference type="Proteomes" id="UP000595254">
    <property type="component" value="Chromosome"/>
</dbReference>
<dbReference type="InterPro" id="IPR002035">
    <property type="entry name" value="VWF_A"/>
</dbReference>
<evidence type="ECO:0000313" key="3">
    <source>
        <dbReference type="EMBL" id="QQS98498.1"/>
    </source>
</evidence>
<organism evidence="3 4">
    <name type="scientific">Peribacillus psychrosaccharolyticus</name>
    <name type="common">Bacillus psychrosaccharolyticus</name>
    <dbReference type="NCBI Taxonomy" id="1407"/>
    <lineage>
        <taxon>Bacteria</taxon>
        <taxon>Bacillati</taxon>
        <taxon>Bacillota</taxon>
        <taxon>Bacilli</taxon>
        <taxon>Bacillales</taxon>
        <taxon>Bacillaceae</taxon>
        <taxon>Peribacillus</taxon>
    </lineage>
</organism>
<keyword evidence="1" id="KW-0472">Membrane</keyword>
<keyword evidence="4" id="KW-1185">Reference proteome</keyword>
<dbReference type="Gene3D" id="3.40.50.410">
    <property type="entry name" value="von Willebrand factor, type A domain"/>
    <property type="match status" value="1"/>
</dbReference>
<evidence type="ECO:0000313" key="4">
    <source>
        <dbReference type="Proteomes" id="UP000595254"/>
    </source>
</evidence>
<keyword evidence="1" id="KW-1133">Transmembrane helix</keyword>
<dbReference type="AlphaFoldDB" id="A0A974NIS6"/>
<feature type="transmembrane region" description="Helical" evidence="1">
    <location>
        <begin position="40"/>
        <end position="60"/>
    </location>
</feature>
<protein>
    <submittedName>
        <fullName evidence="3">VWA domain-containing protein</fullName>
    </submittedName>
</protein>
<accession>A0A974NIS6</accession>
<feature type="transmembrane region" description="Helical" evidence="1">
    <location>
        <begin position="311"/>
        <end position="332"/>
    </location>
</feature>
<dbReference type="PANTHER" id="PTHR10579:SF43">
    <property type="entry name" value="ZINC FINGER (C3HC4-TYPE RING FINGER) FAMILY PROTEIN"/>
    <property type="match status" value="1"/>
</dbReference>
<dbReference type="CDD" id="cd00198">
    <property type="entry name" value="vWFA"/>
    <property type="match status" value="1"/>
</dbReference>
<feature type="transmembrane region" description="Helical" evidence="1">
    <location>
        <begin position="81"/>
        <end position="103"/>
    </location>
</feature>
<evidence type="ECO:0000256" key="1">
    <source>
        <dbReference type="SAM" id="Phobius"/>
    </source>
</evidence>
<gene>
    <name evidence="3" type="ORF">I6J18_12040</name>
</gene>
<feature type="transmembrane region" description="Helical" evidence="1">
    <location>
        <begin position="372"/>
        <end position="394"/>
    </location>
</feature>
<dbReference type="KEGG" id="ppsr:I6J18_12040"/>
<name>A0A974NIS6_PERPY</name>
<dbReference type="SMART" id="SM00327">
    <property type="entry name" value="VWA"/>
    <property type="match status" value="1"/>
</dbReference>
<proteinExistence type="predicted"/>
<dbReference type="EMBL" id="CP068053">
    <property type="protein sequence ID" value="QQS98498.1"/>
    <property type="molecule type" value="Genomic_DNA"/>
</dbReference>
<dbReference type="PROSITE" id="PS50234">
    <property type="entry name" value="VWFA"/>
    <property type="match status" value="1"/>
</dbReference>
<dbReference type="Pfam" id="PF00092">
    <property type="entry name" value="VWA"/>
    <property type="match status" value="1"/>
</dbReference>
<dbReference type="RefSeq" id="WP_040373129.1">
    <property type="nucleotide sequence ID" value="NZ_CP068053.1"/>
</dbReference>